<keyword evidence="7 8" id="KW-0472">Membrane</keyword>
<dbReference type="Pfam" id="PF12698">
    <property type="entry name" value="ABC2_membrane_3"/>
    <property type="match status" value="1"/>
</dbReference>
<evidence type="ECO:0000256" key="5">
    <source>
        <dbReference type="ARBA" id="ARBA00022692"/>
    </source>
</evidence>
<evidence type="ECO:0000256" key="3">
    <source>
        <dbReference type="ARBA" id="ARBA00022448"/>
    </source>
</evidence>
<dbReference type="InterPro" id="IPR047817">
    <property type="entry name" value="ABC2_TM_bact-type"/>
</dbReference>
<evidence type="ECO:0000256" key="2">
    <source>
        <dbReference type="ARBA" id="ARBA00007783"/>
    </source>
</evidence>
<keyword evidence="5 8" id="KW-0812">Transmembrane</keyword>
<reference evidence="10 11" key="1">
    <citation type="journal article" date="2012" name="J. Bacteriol.">
        <title>Complete Genome Sequence of Burkholderia sp. Strain GG4, a Betaproteobacterium That Reduces 3-Oxo-N-Acylhomoserine Lactones and Produces Different N-Acylhomoserine Lactones.</title>
        <authorList>
            <person name="Hong K.W."/>
            <person name="Koh C.L."/>
            <person name="Sam C.K."/>
            <person name="Yin W.F."/>
            <person name="Chan K.G."/>
        </authorList>
    </citation>
    <scope>NUCLEOTIDE SEQUENCE [LARGE SCALE GENOMIC DNA]</scope>
    <source>
        <strain evidence="10 11">GG4</strain>
    </source>
</reference>
<evidence type="ECO:0000256" key="1">
    <source>
        <dbReference type="ARBA" id="ARBA00004651"/>
    </source>
</evidence>
<feature type="transmembrane region" description="Helical" evidence="8">
    <location>
        <begin position="239"/>
        <end position="261"/>
    </location>
</feature>
<dbReference type="RefSeq" id="WP_014899511.1">
    <property type="nucleotide sequence ID" value="NC_018514.1"/>
</dbReference>
<feature type="transmembrane region" description="Helical" evidence="8">
    <location>
        <begin position="360"/>
        <end position="379"/>
    </location>
</feature>
<evidence type="ECO:0000256" key="7">
    <source>
        <dbReference type="ARBA" id="ARBA00023136"/>
    </source>
</evidence>
<gene>
    <name evidence="10" type="ORF">GEM_4354</name>
</gene>
<accession>A0A9W3K442</accession>
<dbReference type="Proteomes" id="UP000032866">
    <property type="component" value="Chromosome 2"/>
</dbReference>
<protein>
    <submittedName>
        <fullName evidence="10">ABC efflux pump, inner membrane subunit</fullName>
    </submittedName>
</protein>
<keyword evidence="4" id="KW-1003">Cell membrane</keyword>
<feature type="transmembrane region" description="Helical" evidence="8">
    <location>
        <begin position="32"/>
        <end position="52"/>
    </location>
</feature>
<dbReference type="PANTHER" id="PTHR30294:SF29">
    <property type="entry name" value="MULTIDRUG ABC TRANSPORTER PERMEASE YBHS-RELATED"/>
    <property type="match status" value="1"/>
</dbReference>
<feature type="transmembrane region" description="Helical" evidence="8">
    <location>
        <begin position="267"/>
        <end position="291"/>
    </location>
</feature>
<evidence type="ECO:0000256" key="6">
    <source>
        <dbReference type="ARBA" id="ARBA00022989"/>
    </source>
</evidence>
<evidence type="ECO:0000256" key="4">
    <source>
        <dbReference type="ARBA" id="ARBA00022475"/>
    </source>
</evidence>
<sequence>MSTRANLRGAFSVARWWSIVLKEFLQLRRDRVTFAMIVGVPIIQLALFGFAINTDPKHLPTAVIVADSSPFARSFIAAMRNSAYFDIVETLPDEAAGRHALARGDVQFVLSVPADFSKRLLRGERPSLLVEADATDPVATASAIGALPGLVQPVADKDLTGPLAHLNGRPAAFDVVLHRLYNPEGITQYNVVPGLMGVILTMTMVMMTGLAITRERERGTMENLLATPVRPLEVMTGKIVPYVFIGLIQVSIILVAARYVFQVPFVGGVFAIYLSALLFIAANLTVGITLSSLAQNQLQAMQLAVFYFLPNILLSGFMFPFAGMPKWAQFIGNLLPLTYFNRLVRGILLKGNGWADLWPSVWPVALFTVVVMGVALRFYRRTLD</sequence>
<dbReference type="PROSITE" id="PS51012">
    <property type="entry name" value="ABC_TM2"/>
    <property type="match status" value="1"/>
</dbReference>
<dbReference type="AlphaFoldDB" id="A0A9W3K442"/>
<dbReference type="KEGG" id="bct:GEM_4354"/>
<evidence type="ECO:0000256" key="8">
    <source>
        <dbReference type="SAM" id="Phobius"/>
    </source>
</evidence>
<feature type="transmembrane region" description="Helical" evidence="8">
    <location>
        <begin position="303"/>
        <end position="322"/>
    </location>
</feature>
<evidence type="ECO:0000259" key="9">
    <source>
        <dbReference type="PROSITE" id="PS51012"/>
    </source>
</evidence>
<dbReference type="InterPro" id="IPR051449">
    <property type="entry name" value="ABC-2_transporter_component"/>
</dbReference>
<dbReference type="GO" id="GO:0005886">
    <property type="term" value="C:plasma membrane"/>
    <property type="evidence" value="ECO:0007669"/>
    <property type="project" value="UniProtKB-SubCell"/>
</dbReference>
<organism evidence="10 11">
    <name type="scientific">Burkholderia cepacia GG4</name>
    <dbReference type="NCBI Taxonomy" id="1009846"/>
    <lineage>
        <taxon>Bacteria</taxon>
        <taxon>Pseudomonadati</taxon>
        <taxon>Pseudomonadota</taxon>
        <taxon>Betaproteobacteria</taxon>
        <taxon>Burkholderiales</taxon>
        <taxon>Burkholderiaceae</taxon>
        <taxon>Burkholderia</taxon>
        <taxon>Burkholderia cepacia complex</taxon>
    </lineage>
</organism>
<dbReference type="PANTHER" id="PTHR30294">
    <property type="entry name" value="MEMBRANE COMPONENT OF ABC TRANSPORTER YHHJ-RELATED"/>
    <property type="match status" value="1"/>
</dbReference>
<feature type="transmembrane region" description="Helical" evidence="8">
    <location>
        <begin position="191"/>
        <end position="212"/>
    </location>
</feature>
<dbReference type="Gene3D" id="3.40.1710.10">
    <property type="entry name" value="abc type-2 transporter like domain"/>
    <property type="match status" value="1"/>
</dbReference>
<comment type="similarity">
    <text evidence="2">Belongs to the ABC-2 integral membrane protein family.</text>
</comment>
<name>A0A9W3K442_BURCE</name>
<dbReference type="EMBL" id="CP003775">
    <property type="protein sequence ID" value="AFQ50744.1"/>
    <property type="molecule type" value="Genomic_DNA"/>
</dbReference>
<evidence type="ECO:0000313" key="10">
    <source>
        <dbReference type="EMBL" id="AFQ50744.1"/>
    </source>
</evidence>
<feature type="domain" description="ABC transmembrane type-2" evidence="9">
    <location>
        <begin position="153"/>
        <end position="382"/>
    </location>
</feature>
<keyword evidence="6 8" id="KW-1133">Transmembrane helix</keyword>
<dbReference type="InterPro" id="IPR013525">
    <property type="entry name" value="ABC2_TM"/>
</dbReference>
<evidence type="ECO:0000313" key="11">
    <source>
        <dbReference type="Proteomes" id="UP000032866"/>
    </source>
</evidence>
<proteinExistence type="inferred from homology"/>
<dbReference type="GO" id="GO:0140359">
    <property type="term" value="F:ABC-type transporter activity"/>
    <property type="evidence" value="ECO:0007669"/>
    <property type="project" value="InterPro"/>
</dbReference>
<keyword evidence="3" id="KW-0813">Transport</keyword>
<comment type="subcellular location">
    <subcellularLocation>
        <location evidence="1">Cell membrane</location>
        <topology evidence="1">Multi-pass membrane protein</topology>
    </subcellularLocation>
</comment>